<protein>
    <submittedName>
        <fullName evidence="1">Uncharacterized protein</fullName>
    </submittedName>
</protein>
<dbReference type="EMBL" id="JARBJD010000148">
    <property type="protein sequence ID" value="KAK2949833.1"/>
    <property type="molecule type" value="Genomic_DNA"/>
</dbReference>
<dbReference type="Proteomes" id="UP001281761">
    <property type="component" value="Unassembled WGS sequence"/>
</dbReference>
<keyword evidence="2" id="KW-1185">Reference proteome</keyword>
<comment type="caution">
    <text evidence="1">The sequence shown here is derived from an EMBL/GenBank/DDBJ whole genome shotgun (WGS) entry which is preliminary data.</text>
</comment>
<sequence length="254" mass="29167">MVSFARKIGILSRHSRSIITPLSFAATLTKLAPLLCGKQSVQRWMDGENWWEFVKTNQQNCFVEHTNQIPSISLSKRDEEHVTPSSPQFLSIRSSAMHRSLKDLHRHQLHHALPPHIAQHCPECLQKKLVKADLTPPFVITLNRLPLSMSDSPCLPLLLEHQSDASPTDPRCCLCPAPLSPFLEPRINSRIRHVDSKSISRTLFHQPDIRTHASRRDENMRTRAVNHSFVLQWIRVTLTTSRWHQVVEGNESRE</sequence>
<proteinExistence type="predicted"/>
<accession>A0ABQ9XEV4</accession>
<organism evidence="1 2">
    <name type="scientific">Blattamonas nauphoetae</name>
    <dbReference type="NCBI Taxonomy" id="2049346"/>
    <lineage>
        <taxon>Eukaryota</taxon>
        <taxon>Metamonada</taxon>
        <taxon>Preaxostyla</taxon>
        <taxon>Oxymonadida</taxon>
        <taxon>Blattamonas</taxon>
    </lineage>
</organism>
<evidence type="ECO:0000313" key="1">
    <source>
        <dbReference type="EMBL" id="KAK2949833.1"/>
    </source>
</evidence>
<name>A0ABQ9XEV4_9EUKA</name>
<evidence type="ECO:0000313" key="2">
    <source>
        <dbReference type="Proteomes" id="UP001281761"/>
    </source>
</evidence>
<gene>
    <name evidence="1" type="ORF">BLNAU_15228</name>
</gene>
<reference evidence="1 2" key="1">
    <citation type="journal article" date="2022" name="bioRxiv">
        <title>Genomics of Preaxostyla Flagellates Illuminates Evolutionary Transitions and the Path Towards Mitochondrial Loss.</title>
        <authorList>
            <person name="Novak L.V.F."/>
            <person name="Treitli S.C."/>
            <person name="Pyrih J."/>
            <person name="Halakuc P."/>
            <person name="Pipaliya S.V."/>
            <person name="Vacek V."/>
            <person name="Brzon O."/>
            <person name="Soukal P."/>
            <person name="Eme L."/>
            <person name="Dacks J.B."/>
            <person name="Karnkowska A."/>
            <person name="Elias M."/>
            <person name="Hampl V."/>
        </authorList>
    </citation>
    <scope>NUCLEOTIDE SEQUENCE [LARGE SCALE GENOMIC DNA]</scope>
    <source>
        <strain evidence="1">NAU3</strain>
        <tissue evidence="1">Gut</tissue>
    </source>
</reference>